<gene>
    <name evidence="2" type="ORF">Q8A67_006541</name>
</gene>
<dbReference type="EMBL" id="JAUYZG010000006">
    <property type="protein sequence ID" value="KAK2904742.1"/>
    <property type="molecule type" value="Genomic_DNA"/>
</dbReference>
<evidence type="ECO:0000313" key="3">
    <source>
        <dbReference type="Proteomes" id="UP001187343"/>
    </source>
</evidence>
<accession>A0AA88Q2B7</accession>
<evidence type="ECO:0000313" key="2">
    <source>
        <dbReference type="EMBL" id="KAK2904742.1"/>
    </source>
</evidence>
<keyword evidence="3" id="KW-1185">Reference proteome</keyword>
<protein>
    <submittedName>
        <fullName evidence="2">Uncharacterized protein</fullName>
    </submittedName>
</protein>
<dbReference type="Proteomes" id="UP001187343">
    <property type="component" value="Unassembled WGS sequence"/>
</dbReference>
<organism evidence="2 3">
    <name type="scientific">Cirrhinus molitorella</name>
    <name type="common">mud carp</name>
    <dbReference type="NCBI Taxonomy" id="172907"/>
    <lineage>
        <taxon>Eukaryota</taxon>
        <taxon>Metazoa</taxon>
        <taxon>Chordata</taxon>
        <taxon>Craniata</taxon>
        <taxon>Vertebrata</taxon>
        <taxon>Euteleostomi</taxon>
        <taxon>Actinopterygii</taxon>
        <taxon>Neopterygii</taxon>
        <taxon>Teleostei</taxon>
        <taxon>Ostariophysi</taxon>
        <taxon>Cypriniformes</taxon>
        <taxon>Cyprinidae</taxon>
        <taxon>Labeoninae</taxon>
        <taxon>Labeonini</taxon>
        <taxon>Cirrhinus</taxon>
    </lineage>
</organism>
<comment type="caution">
    <text evidence="2">The sequence shown here is derived from an EMBL/GenBank/DDBJ whole genome shotgun (WGS) entry which is preliminary data.</text>
</comment>
<proteinExistence type="predicted"/>
<sequence>MLPVAAEETAAPPVVADEAAAPTQVADNAAVTHSWKRRRRRRRRKKTFCIPLGPEAVPEPPKLIALPRDFDLFIKKKESGCEDWRLKFGLL</sequence>
<reference evidence="2" key="1">
    <citation type="submission" date="2023-08" db="EMBL/GenBank/DDBJ databases">
        <title>Chromosome-level Genome Assembly of mud carp (Cirrhinus molitorella).</title>
        <authorList>
            <person name="Liu H."/>
        </authorList>
    </citation>
    <scope>NUCLEOTIDE SEQUENCE</scope>
    <source>
        <strain evidence="2">Prfri</strain>
        <tissue evidence="2">Muscle</tissue>
    </source>
</reference>
<name>A0AA88Q2B7_9TELE</name>
<dbReference type="AlphaFoldDB" id="A0AA88Q2B7"/>
<feature type="region of interest" description="Disordered" evidence="1">
    <location>
        <begin position="1"/>
        <end position="42"/>
    </location>
</feature>
<evidence type="ECO:0000256" key="1">
    <source>
        <dbReference type="SAM" id="MobiDB-lite"/>
    </source>
</evidence>
<feature type="compositionally biased region" description="Low complexity" evidence="1">
    <location>
        <begin position="1"/>
        <end position="22"/>
    </location>
</feature>